<gene>
    <name evidence="4" type="ORF">EFW17_08905</name>
</gene>
<dbReference type="OrthoDB" id="2340043at2"/>
<dbReference type="Gene3D" id="3.60.10.10">
    <property type="entry name" value="Endonuclease/exonuclease/phosphatase"/>
    <property type="match status" value="1"/>
</dbReference>
<feature type="transmembrane region" description="Helical" evidence="2">
    <location>
        <begin position="29"/>
        <end position="48"/>
    </location>
</feature>
<evidence type="ECO:0000259" key="3">
    <source>
        <dbReference type="Pfam" id="PF03372"/>
    </source>
</evidence>
<dbReference type="SUPFAM" id="SSF56219">
    <property type="entry name" value="DNase I-like"/>
    <property type="match status" value="1"/>
</dbReference>
<dbReference type="AlphaFoldDB" id="A0A3N0EBM6"/>
<protein>
    <submittedName>
        <fullName evidence="4">Endonuclease/exonuclease/phosphatase family protein</fullName>
    </submittedName>
</protein>
<feature type="compositionally biased region" description="Basic and acidic residues" evidence="1">
    <location>
        <begin position="1"/>
        <end position="10"/>
    </location>
</feature>
<keyword evidence="4" id="KW-0269">Exonuclease</keyword>
<dbReference type="EMBL" id="RJMB01000007">
    <property type="protein sequence ID" value="RNL85204.1"/>
    <property type="molecule type" value="Genomic_DNA"/>
</dbReference>
<evidence type="ECO:0000256" key="2">
    <source>
        <dbReference type="SAM" id="Phobius"/>
    </source>
</evidence>
<keyword evidence="4" id="KW-0540">Nuclease</keyword>
<dbReference type="Proteomes" id="UP000269198">
    <property type="component" value="Unassembled WGS sequence"/>
</dbReference>
<comment type="caution">
    <text evidence="4">The sequence shown here is derived from an EMBL/GenBank/DDBJ whole genome shotgun (WGS) entry which is preliminary data.</text>
</comment>
<dbReference type="Pfam" id="PF03372">
    <property type="entry name" value="Exo_endo_phos"/>
    <property type="match status" value="1"/>
</dbReference>
<name>A0A3N0EBM6_9ACTN</name>
<evidence type="ECO:0000313" key="5">
    <source>
        <dbReference type="Proteomes" id="UP000269198"/>
    </source>
</evidence>
<keyword evidence="4" id="KW-0378">Hydrolase</keyword>
<accession>A0A3N0EBM6</accession>
<evidence type="ECO:0000313" key="4">
    <source>
        <dbReference type="EMBL" id="RNL85204.1"/>
    </source>
</evidence>
<dbReference type="GO" id="GO:0004519">
    <property type="term" value="F:endonuclease activity"/>
    <property type="evidence" value="ECO:0007669"/>
    <property type="project" value="UniProtKB-KW"/>
</dbReference>
<organism evidence="4 5">
    <name type="scientific">Halostreptopolyspora alba</name>
    <dbReference type="NCBI Taxonomy" id="2487137"/>
    <lineage>
        <taxon>Bacteria</taxon>
        <taxon>Bacillati</taxon>
        <taxon>Actinomycetota</taxon>
        <taxon>Actinomycetes</taxon>
        <taxon>Streptosporangiales</taxon>
        <taxon>Nocardiopsidaceae</taxon>
        <taxon>Halostreptopolyspora</taxon>
    </lineage>
</organism>
<sequence>MGALVKHDENPAAPPPTGPRFPGWRRTPARAAAVTLGLTLPWGVWLLVRMLGLEAGYPLVPAIAFTPYIALTALLPPVVAGYLRSWRLLALTMVPVVAFAALVTPRAVSGTEAGQDGSRLVVLTANLYQGRADLGVIADLVERAEVDVLAVQELTPEAAEAMTEVGVAQALPHDVVDARPGVSGSAIYARHPVTDVTALDVADTHAFARPSAEITIADAPPVEVTSAHPVPPTTPDAVGQWQREIAALPRAENDGPLRIIAGDFNATLDHAALRELLDTGYRDAAEEAGAGLRPTWSTTSAVLRLTIDHVLADERVTVDSASVHNVLGSDHRAVLAEFTLPAT</sequence>
<keyword evidence="2" id="KW-0812">Transmembrane</keyword>
<keyword evidence="2" id="KW-0472">Membrane</keyword>
<dbReference type="InterPro" id="IPR036691">
    <property type="entry name" value="Endo/exonu/phosph_ase_sf"/>
</dbReference>
<feature type="transmembrane region" description="Helical" evidence="2">
    <location>
        <begin position="85"/>
        <end position="103"/>
    </location>
</feature>
<keyword evidence="4" id="KW-0255">Endonuclease</keyword>
<keyword evidence="2" id="KW-1133">Transmembrane helix</keyword>
<dbReference type="GO" id="GO:0004527">
    <property type="term" value="F:exonuclease activity"/>
    <property type="evidence" value="ECO:0007669"/>
    <property type="project" value="UniProtKB-KW"/>
</dbReference>
<reference evidence="4 5" key="1">
    <citation type="submission" date="2018-11" db="EMBL/GenBank/DDBJ databases">
        <title>The genome draft of YIM 96095.</title>
        <authorList>
            <person name="Tang S.-K."/>
            <person name="Chunyu W.-X."/>
            <person name="Feng Y.-Z."/>
        </authorList>
    </citation>
    <scope>NUCLEOTIDE SEQUENCE [LARGE SCALE GENOMIC DNA]</scope>
    <source>
        <strain evidence="4 5">YIM 96095</strain>
    </source>
</reference>
<feature type="domain" description="Endonuclease/exonuclease/phosphatase" evidence="3">
    <location>
        <begin position="123"/>
        <end position="331"/>
    </location>
</feature>
<dbReference type="InterPro" id="IPR005135">
    <property type="entry name" value="Endo/exonuclease/phosphatase"/>
</dbReference>
<feature type="transmembrane region" description="Helical" evidence="2">
    <location>
        <begin position="60"/>
        <end position="79"/>
    </location>
</feature>
<evidence type="ECO:0000256" key="1">
    <source>
        <dbReference type="SAM" id="MobiDB-lite"/>
    </source>
</evidence>
<proteinExistence type="predicted"/>
<keyword evidence="5" id="KW-1185">Reference proteome</keyword>
<feature type="region of interest" description="Disordered" evidence="1">
    <location>
        <begin position="1"/>
        <end position="24"/>
    </location>
</feature>